<reference evidence="7 8" key="1">
    <citation type="submission" date="2019-06" db="EMBL/GenBank/DDBJ databases">
        <title>Draft genome of Aliikangiella marina GYP-15.</title>
        <authorList>
            <person name="Wang G."/>
        </authorList>
    </citation>
    <scope>NUCLEOTIDE SEQUENCE [LARGE SCALE GENOMIC DNA]</scope>
    <source>
        <strain evidence="7 8">GYP-15</strain>
    </source>
</reference>
<dbReference type="AlphaFoldDB" id="A0A545T6M9"/>
<dbReference type="PROSITE" id="PS50011">
    <property type="entry name" value="PROTEIN_KINASE_DOM"/>
    <property type="match status" value="2"/>
</dbReference>
<dbReference type="Gene3D" id="1.10.510.10">
    <property type="entry name" value="Transferase(Phosphotransferase) domain 1"/>
    <property type="match status" value="2"/>
</dbReference>
<dbReference type="Proteomes" id="UP000317839">
    <property type="component" value="Unassembled WGS sequence"/>
</dbReference>
<dbReference type="EMBL" id="VIKR01000004">
    <property type="protein sequence ID" value="TQV72881.1"/>
    <property type="molecule type" value="Genomic_DNA"/>
</dbReference>
<gene>
    <name evidence="7" type="ORF">FLL45_15560</name>
</gene>
<dbReference type="SMART" id="SM00220">
    <property type="entry name" value="S_TKc"/>
    <property type="match status" value="2"/>
</dbReference>
<feature type="domain" description="Protein kinase" evidence="6">
    <location>
        <begin position="9"/>
        <end position="254"/>
    </location>
</feature>
<dbReference type="SUPFAM" id="SSF56112">
    <property type="entry name" value="Protein kinase-like (PK-like)"/>
    <property type="match status" value="2"/>
</dbReference>
<accession>A0A545T6M9</accession>
<dbReference type="RefSeq" id="WP_142943011.1">
    <property type="nucleotide sequence ID" value="NZ_VIKR01000004.1"/>
</dbReference>
<dbReference type="Gene3D" id="3.30.200.20">
    <property type="entry name" value="Phosphorylase Kinase, domain 1"/>
    <property type="match status" value="1"/>
</dbReference>
<evidence type="ECO:0000256" key="3">
    <source>
        <dbReference type="ARBA" id="ARBA00022777"/>
    </source>
</evidence>
<proteinExistence type="predicted"/>
<evidence type="ECO:0000313" key="8">
    <source>
        <dbReference type="Proteomes" id="UP000317839"/>
    </source>
</evidence>
<sequence>MTLPVLAGYKINNALASGGMAKIYDAVQISLNRPVAIKFLSKQLLSHSEAKELFERESLIIAQLHHPNIVQIYDKGISEDSQPFFVMEKIIGIDLALMLSDGELPINKKFDIAIQICKGLAYAHKNGVIHRDIKPSNIIIDQHGDAKILDFGIAFVGDEDASSESPTTVVGTAGYVAPEQHDNYNKATVASDIYSVGVVFFDLFGLPTSDTNKVNPDRLKELKSKSLVALINKCCSHNPADRFESLTEVRDELLRISQGSHLGQTNIKAAASETKDLSSSFNLLDVLSRSNNKRVYLFQKKSNKQLLIIRRLMGEVSGLKEAKLLTSLKHPNIANIFAAAQANDNATIISEYLSGGSLAAQLIQDFDENHFLEIAIKIASAIDFAHQNNLLHGNLLPNNIIFDDKQNPKICDFGVKHDTNDQPELAKTYLPPGDKKITEQYDIYCLGAIFHHMLFGVPPSIPLPPTAPKVSFRLEKLVDHMLAIDPQHRIQSAQEVYVELLRIYNADVNRAKRSKMGEGRDEDLPIASKRKKVRKVKSGDDSLWLYGALGIAIGVIILLVILLIFK</sequence>
<dbReference type="PANTHER" id="PTHR43289">
    <property type="entry name" value="MITOGEN-ACTIVATED PROTEIN KINASE KINASE KINASE 20-RELATED"/>
    <property type="match status" value="1"/>
</dbReference>
<dbReference type="CDD" id="cd14014">
    <property type="entry name" value="STKc_PknB_like"/>
    <property type="match status" value="1"/>
</dbReference>
<organism evidence="7 8">
    <name type="scientific">Aliikangiella marina</name>
    <dbReference type="NCBI Taxonomy" id="1712262"/>
    <lineage>
        <taxon>Bacteria</taxon>
        <taxon>Pseudomonadati</taxon>
        <taxon>Pseudomonadota</taxon>
        <taxon>Gammaproteobacteria</taxon>
        <taxon>Oceanospirillales</taxon>
        <taxon>Pleioneaceae</taxon>
        <taxon>Aliikangiella</taxon>
    </lineage>
</organism>
<dbReference type="InterPro" id="IPR000719">
    <property type="entry name" value="Prot_kinase_dom"/>
</dbReference>
<name>A0A545T6M9_9GAMM</name>
<keyword evidence="2" id="KW-0547">Nucleotide-binding</keyword>
<comment type="caution">
    <text evidence="7">The sequence shown here is derived from an EMBL/GenBank/DDBJ whole genome shotgun (WGS) entry which is preliminary data.</text>
</comment>
<dbReference type="Pfam" id="PF00069">
    <property type="entry name" value="Pkinase"/>
    <property type="match status" value="2"/>
</dbReference>
<keyword evidence="5" id="KW-1133">Transmembrane helix</keyword>
<dbReference type="PROSITE" id="PS00108">
    <property type="entry name" value="PROTEIN_KINASE_ST"/>
    <property type="match status" value="1"/>
</dbReference>
<evidence type="ECO:0000256" key="5">
    <source>
        <dbReference type="SAM" id="Phobius"/>
    </source>
</evidence>
<evidence type="ECO:0000256" key="1">
    <source>
        <dbReference type="ARBA" id="ARBA00022679"/>
    </source>
</evidence>
<evidence type="ECO:0000256" key="4">
    <source>
        <dbReference type="ARBA" id="ARBA00022840"/>
    </source>
</evidence>
<keyword evidence="5" id="KW-0472">Membrane</keyword>
<evidence type="ECO:0000259" key="6">
    <source>
        <dbReference type="PROSITE" id="PS50011"/>
    </source>
</evidence>
<feature type="domain" description="Protein kinase" evidence="6">
    <location>
        <begin position="281"/>
        <end position="501"/>
    </location>
</feature>
<dbReference type="InterPro" id="IPR008271">
    <property type="entry name" value="Ser/Thr_kinase_AS"/>
</dbReference>
<keyword evidence="1" id="KW-0808">Transferase</keyword>
<dbReference type="InterPro" id="IPR011009">
    <property type="entry name" value="Kinase-like_dom_sf"/>
</dbReference>
<evidence type="ECO:0000313" key="7">
    <source>
        <dbReference type="EMBL" id="TQV72881.1"/>
    </source>
</evidence>
<dbReference type="PANTHER" id="PTHR43289:SF34">
    <property type="entry name" value="SERINE_THREONINE-PROTEIN KINASE YBDM-RELATED"/>
    <property type="match status" value="1"/>
</dbReference>
<feature type="transmembrane region" description="Helical" evidence="5">
    <location>
        <begin position="543"/>
        <end position="565"/>
    </location>
</feature>
<dbReference type="OrthoDB" id="9801841at2"/>
<protein>
    <submittedName>
        <fullName evidence="7">Protein kinase</fullName>
    </submittedName>
</protein>
<dbReference type="GO" id="GO:0005524">
    <property type="term" value="F:ATP binding"/>
    <property type="evidence" value="ECO:0007669"/>
    <property type="project" value="UniProtKB-KW"/>
</dbReference>
<keyword evidence="5" id="KW-0812">Transmembrane</keyword>
<keyword evidence="4" id="KW-0067">ATP-binding</keyword>
<keyword evidence="8" id="KW-1185">Reference proteome</keyword>
<evidence type="ECO:0000256" key="2">
    <source>
        <dbReference type="ARBA" id="ARBA00022741"/>
    </source>
</evidence>
<keyword evidence="3 7" id="KW-0418">Kinase</keyword>
<dbReference type="GO" id="GO:0004674">
    <property type="term" value="F:protein serine/threonine kinase activity"/>
    <property type="evidence" value="ECO:0007669"/>
    <property type="project" value="TreeGrafter"/>
</dbReference>